<keyword evidence="4 11" id="KW-0637">Prenyltransferase</keyword>
<evidence type="ECO:0000256" key="9">
    <source>
        <dbReference type="ARBA" id="ARBA00047658"/>
    </source>
</evidence>
<accession>A0AAF0IZX6</accession>
<dbReference type="AlphaFoldDB" id="A0AAF0IZX6"/>
<dbReference type="InterPro" id="IPR026873">
    <property type="entry name" value="Ptb1"/>
</dbReference>
<dbReference type="FunFam" id="1.50.10.20:FF:000012">
    <property type="entry name" value="Geranylgeranyl transferase type-2 subunit beta"/>
    <property type="match status" value="1"/>
</dbReference>
<dbReference type="InterPro" id="IPR008930">
    <property type="entry name" value="Terpenoid_cyclase/PrenylTrfase"/>
</dbReference>
<evidence type="ECO:0000256" key="10">
    <source>
        <dbReference type="ARBA" id="ARBA00069127"/>
    </source>
</evidence>
<evidence type="ECO:0000313" key="14">
    <source>
        <dbReference type="Proteomes" id="UP001214415"/>
    </source>
</evidence>
<evidence type="ECO:0000256" key="7">
    <source>
        <dbReference type="ARBA" id="ARBA00022737"/>
    </source>
</evidence>
<dbReference type="GO" id="GO:0005968">
    <property type="term" value="C:Rab-protein geranylgeranyltransferase complex"/>
    <property type="evidence" value="ECO:0007669"/>
    <property type="project" value="UniProtKB-UniRule"/>
</dbReference>
<feature type="domain" description="Prenyltransferase alpha-alpha toroid" evidence="12">
    <location>
        <begin position="3"/>
        <end position="298"/>
    </location>
</feature>
<comment type="catalytic activity">
    <reaction evidence="9 11">
        <text>geranylgeranyl diphosphate + L-cysteinyl-[protein] = S-geranylgeranyl-L-cysteinyl-[protein] + diphosphate</text>
        <dbReference type="Rhea" id="RHEA:21240"/>
        <dbReference type="Rhea" id="RHEA-COMP:10131"/>
        <dbReference type="Rhea" id="RHEA-COMP:11537"/>
        <dbReference type="ChEBI" id="CHEBI:29950"/>
        <dbReference type="ChEBI" id="CHEBI:33019"/>
        <dbReference type="ChEBI" id="CHEBI:57533"/>
        <dbReference type="ChEBI" id="CHEBI:86021"/>
        <dbReference type="EC" id="2.5.1.60"/>
    </reaction>
</comment>
<dbReference type="GO" id="GO:0046872">
    <property type="term" value="F:metal ion binding"/>
    <property type="evidence" value="ECO:0007669"/>
    <property type="project" value="UniProtKB-KW"/>
</dbReference>
<sequence length="317" mass="35130">MSLLVDRHVQFIKRLEQKRDSSLAYHMTAHLRMNGVYWGLCALEIMHAGDALDRDALIEFVLSCYDETTGGFGSYPCHDSHMLSTLSAIQILALKDALPVLGERLVLQLQRPNGSFQGDRWGETDTRFLYCAVSALAHLGALHELDHEKTIGWVLRCANMDGGFGLTEGAESHAAQAFTCVAALSILQALDRLDQDTLAWWLAERQVPGGGLNGRPQKLEDVCYSWWVLASLSLLQRLHWIDADKLRAFILSAQDPEGGGIADRPDNVADVFHTQFGVAGLALLGDPGLARVDPTYCMPRLLTERLGIARPFQELHR</sequence>
<dbReference type="Proteomes" id="UP001214415">
    <property type="component" value="Chromosome 5"/>
</dbReference>
<evidence type="ECO:0000256" key="6">
    <source>
        <dbReference type="ARBA" id="ARBA00022723"/>
    </source>
</evidence>
<comment type="similarity">
    <text evidence="1 11">Belongs to the protein prenyltransferase subunit beta family.</text>
</comment>
<dbReference type="GO" id="GO:0072657">
    <property type="term" value="P:protein localization to membrane"/>
    <property type="evidence" value="ECO:0007669"/>
    <property type="project" value="UniProtKB-ARBA"/>
</dbReference>
<dbReference type="Pfam" id="PF00432">
    <property type="entry name" value="Prenyltrans"/>
    <property type="match status" value="1"/>
</dbReference>
<dbReference type="PANTHER" id="PTHR11774:SF11">
    <property type="entry name" value="GERANYLGERANYL TRANSFERASE TYPE-2 SUBUNIT BETA"/>
    <property type="match status" value="1"/>
</dbReference>
<dbReference type="EMBL" id="CP119904">
    <property type="protein sequence ID" value="WFD24082.1"/>
    <property type="molecule type" value="Genomic_DNA"/>
</dbReference>
<keyword evidence="6 11" id="KW-0479">Metal-binding</keyword>
<dbReference type="GO" id="GO:0004663">
    <property type="term" value="F:Rab geranylgeranyltransferase activity"/>
    <property type="evidence" value="ECO:0007669"/>
    <property type="project" value="UniProtKB-UniRule"/>
</dbReference>
<dbReference type="SUPFAM" id="SSF48239">
    <property type="entry name" value="Terpenoid cyclases/Protein prenyltransferases"/>
    <property type="match status" value="1"/>
</dbReference>
<protein>
    <recommendedName>
        <fullName evidence="10 11">Geranylgeranyl transferase type-2 subunit beta</fullName>
        <ecNumber evidence="3 11">2.5.1.60</ecNumber>
    </recommendedName>
</protein>
<dbReference type="InterPro" id="IPR001330">
    <property type="entry name" value="Prenyltrans"/>
</dbReference>
<organism evidence="13 14">
    <name type="scientific">Malassezia equina</name>
    <dbReference type="NCBI Taxonomy" id="1381935"/>
    <lineage>
        <taxon>Eukaryota</taxon>
        <taxon>Fungi</taxon>
        <taxon>Dikarya</taxon>
        <taxon>Basidiomycota</taxon>
        <taxon>Ustilaginomycotina</taxon>
        <taxon>Malasseziomycetes</taxon>
        <taxon>Malasseziales</taxon>
        <taxon>Malasseziaceae</taxon>
        <taxon>Malassezia</taxon>
    </lineage>
</organism>
<evidence type="ECO:0000256" key="3">
    <source>
        <dbReference type="ARBA" id="ARBA00012656"/>
    </source>
</evidence>
<comment type="cofactor">
    <cofactor evidence="11">
        <name>Zn(2+)</name>
        <dbReference type="ChEBI" id="CHEBI:29105"/>
    </cofactor>
    <text evidence="11">Binds 1 zinc ion per subunit.</text>
</comment>
<evidence type="ECO:0000256" key="1">
    <source>
        <dbReference type="ARBA" id="ARBA00010497"/>
    </source>
</evidence>
<comment type="function">
    <text evidence="11">Catalyzes the transfer of a geranylgeranyl moiety from geranylgeranyl diphosphate to both cysteines of proteins with the C-terminal sequence -XXCC, -XCXC and -CCXX.</text>
</comment>
<dbReference type="CDD" id="cd02894">
    <property type="entry name" value="GGTase-II"/>
    <property type="match status" value="1"/>
</dbReference>
<evidence type="ECO:0000256" key="8">
    <source>
        <dbReference type="ARBA" id="ARBA00022833"/>
    </source>
</evidence>
<dbReference type="InterPro" id="IPR045089">
    <property type="entry name" value="PGGT1B-like"/>
</dbReference>
<reference evidence="13" key="1">
    <citation type="submission" date="2023-03" db="EMBL/GenBank/DDBJ databases">
        <title>Mating type loci evolution in Malassezia.</title>
        <authorList>
            <person name="Coelho M.A."/>
        </authorList>
    </citation>
    <scope>NUCLEOTIDE SEQUENCE</scope>
    <source>
        <strain evidence="13">CBS 12830</strain>
    </source>
</reference>
<name>A0AAF0IZX6_9BASI</name>
<keyword evidence="14" id="KW-1185">Reference proteome</keyword>
<dbReference type="PANTHER" id="PTHR11774">
    <property type="entry name" value="GERANYLGERANYL TRANSFERASE TYPE BETA SUBUNIT"/>
    <property type="match status" value="1"/>
</dbReference>
<keyword evidence="5 11" id="KW-0808">Transferase</keyword>
<evidence type="ECO:0000256" key="2">
    <source>
        <dbReference type="ARBA" id="ARBA00011355"/>
    </source>
</evidence>
<dbReference type="EC" id="2.5.1.60" evidence="3 11"/>
<evidence type="ECO:0000313" key="13">
    <source>
        <dbReference type="EMBL" id="WFD24082.1"/>
    </source>
</evidence>
<evidence type="ECO:0000256" key="4">
    <source>
        <dbReference type="ARBA" id="ARBA00022602"/>
    </source>
</evidence>
<keyword evidence="8 11" id="KW-0862">Zinc</keyword>
<keyword evidence="7" id="KW-0677">Repeat</keyword>
<gene>
    <name evidence="13" type="primary">BET2</name>
    <name evidence="13" type="ORF">MEQU1_002779</name>
</gene>
<evidence type="ECO:0000256" key="5">
    <source>
        <dbReference type="ARBA" id="ARBA00022679"/>
    </source>
</evidence>
<proteinExistence type="inferred from homology"/>
<evidence type="ECO:0000256" key="11">
    <source>
        <dbReference type="RuleBase" id="RU365076"/>
    </source>
</evidence>
<evidence type="ECO:0000259" key="12">
    <source>
        <dbReference type="Pfam" id="PF00432"/>
    </source>
</evidence>
<dbReference type="Gene3D" id="1.50.10.20">
    <property type="match status" value="1"/>
</dbReference>
<comment type="subunit">
    <text evidence="2">Heterodimer of an alpha and a beta subunit.</text>
</comment>